<feature type="compositionally biased region" description="Low complexity" evidence="1">
    <location>
        <begin position="186"/>
        <end position="196"/>
    </location>
</feature>
<evidence type="ECO:0000313" key="3">
    <source>
        <dbReference type="Proteomes" id="UP000267003"/>
    </source>
</evidence>
<dbReference type="AlphaFoldDB" id="A0A3A8QP13"/>
<accession>A0A3A8QP13</accession>
<dbReference type="RefSeq" id="WP_120554958.1">
    <property type="nucleotide sequence ID" value="NZ_RAWK01000042.1"/>
</dbReference>
<protein>
    <recommendedName>
        <fullName evidence="4">Lipoprotein</fullName>
    </recommendedName>
</protein>
<name>A0A3A8QP13_9BACT</name>
<keyword evidence="3" id="KW-1185">Reference proteome</keyword>
<evidence type="ECO:0008006" key="4">
    <source>
        <dbReference type="Google" id="ProtNLM"/>
    </source>
</evidence>
<evidence type="ECO:0000313" key="2">
    <source>
        <dbReference type="EMBL" id="RKH70519.1"/>
    </source>
</evidence>
<proteinExistence type="predicted"/>
<gene>
    <name evidence="2" type="ORF">D7W81_09160</name>
</gene>
<dbReference type="EMBL" id="RAWK01000042">
    <property type="protein sequence ID" value="RKH70519.1"/>
    <property type="molecule type" value="Genomic_DNA"/>
</dbReference>
<dbReference type="PROSITE" id="PS51257">
    <property type="entry name" value="PROKAR_LIPOPROTEIN"/>
    <property type="match status" value="1"/>
</dbReference>
<reference evidence="3" key="1">
    <citation type="submission" date="2018-09" db="EMBL/GenBank/DDBJ databases">
        <authorList>
            <person name="Livingstone P.G."/>
            <person name="Whitworth D.E."/>
        </authorList>
    </citation>
    <scope>NUCLEOTIDE SEQUENCE [LARGE SCALE GENOMIC DNA]</scope>
    <source>
        <strain evidence="3">AB050A</strain>
    </source>
</reference>
<feature type="compositionally biased region" description="Gly residues" evidence="1">
    <location>
        <begin position="272"/>
        <end position="296"/>
    </location>
</feature>
<dbReference type="Proteomes" id="UP000267003">
    <property type="component" value="Unassembled WGS sequence"/>
</dbReference>
<evidence type="ECO:0000256" key="1">
    <source>
        <dbReference type="SAM" id="MobiDB-lite"/>
    </source>
</evidence>
<feature type="compositionally biased region" description="Gly residues" evidence="1">
    <location>
        <begin position="231"/>
        <end position="264"/>
    </location>
</feature>
<sequence length="296" mass="30520">MNRLLALVVPLALLMGTGCVVEAHSHRPVRRVAYVAPVAEYRFAGAHPVPDDYGGGWCPEDYAHVHDYQPPQASYVYTDNVYYYRGPTVVWYWDYHPISSGGYCNLHGRHQHDYYPRGSWGSGYSYDRGGRGYRWDNTHAASAGSGRNNVAPSRPAPAPVNQGRNPPPGGNGTGARPPSGSGGWGRSNAAPAANSSRNDDNDNNKGNGWNTPASKSRDDDNDSNRGNSGSSSGGGRSSGSGWGSPGGSSSGSSGSSGGGSGRGSSGSSSGNSGSGGWNTGKGSGSSSGSGKGGTRW</sequence>
<organism evidence="2 3">
    <name type="scientific">Corallococcus aberystwythensis</name>
    <dbReference type="NCBI Taxonomy" id="2316722"/>
    <lineage>
        <taxon>Bacteria</taxon>
        <taxon>Pseudomonadati</taxon>
        <taxon>Myxococcota</taxon>
        <taxon>Myxococcia</taxon>
        <taxon>Myxococcales</taxon>
        <taxon>Cystobacterineae</taxon>
        <taxon>Myxococcaceae</taxon>
        <taxon>Corallococcus</taxon>
    </lineage>
</organism>
<dbReference type="OrthoDB" id="5526474at2"/>
<comment type="caution">
    <text evidence="2">The sequence shown here is derived from an EMBL/GenBank/DDBJ whole genome shotgun (WGS) entry which is preliminary data.</text>
</comment>
<feature type="region of interest" description="Disordered" evidence="1">
    <location>
        <begin position="137"/>
        <end position="296"/>
    </location>
</feature>